<organism evidence="1 2">
    <name type="scientific">Parasediminibacterium paludis</name>
    <dbReference type="NCBI Taxonomy" id="908966"/>
    <lineage>
        <taxon>Bacteria</taxon>
        <taxon>Pseudomonadati</taxon>
        <taxon>Bacteroidota</taxon>
        <taxon>Chitinophagia</taxon>
        <taxon>Chitinophagales</taxon>
        <taxon>Chitinophagaceae</taxon>
        <taxon>Parasediminibacterium</taxon>
    </lineage>
</organism>
<keyword evidence="2" id="KW-1185">Reference proteome</keyword>
<dbReference type="RefSeq" id="WP_379013494.1">
    <property type="nucleotide sequence ID" value="NZ_JBHSDC010000012.1"/>
</dbReference>
<proteinExistence type="predicted"/>
<name>A0ABV8PXV9_9BACT</name>
<accession>A0ABV8PXV9</accession>
<reference evidence="2" key="1">
    <citation type="journal article" date="2019" name="Int. J. Syst. Evol. Microbiol.">
        <title>The Global Catalogue of Microorganisms (GCM) 10K type strain sequencing project: providing services to taxonomists for standard genome sequencing and annotation.</title>
        <authorList>
            <consortium name="The Broad Institute Genomics Platform"/>
            <consortium name="The Broad Institute Genome Sequencing Center for Infectious Disease"/>
            <person name="Wu L."/>
            <person name="Ma J."/>
        </authorList>
    </citation>
    <scope>NUCLEOTIDE SEQUENCE [LARGE SCALE GENOMIC DNA]</scope>
    <source>
        <strain evidence="2">CECT 8010</strain>
    </source>
</reference>
<evidence type="ECO:0000313" key="1">
    <source>
        <dbReference type="EMBL" id="MFC4231871.1"/>
    </source>
</evidence>
<gene>
    <name evidence="1" type="ORF">ACFOW1_08210</name>
</gene>
<sequence length="156" mass="18406">MKAASIQEIKQELQHLNLKEVQDLCLRLAKYKKDNKELLGYLLFQAHDEESYVQAIKDQIDELFTEINTSHVYFAKKSLRKILRIVSKHTKYSGHKQTEVEVLLHFCQRLKLSGLAKEKNAVIHKLYLMQVKKVQKLNAALHEDLQYDYLRQLDNL</sequence>
<dbReference type="EMBL" id="JBHSDC010000012">
    <property type="protein sequence ID" value="MFC4231871.1"/>
    <property type="molecule type" value="Genomic_DNA"/>
</dbReference>
<evidence type="ECO:0000313" key="2">
    <source>
        <dbReference type="Proteomes" id="UP001595906"/>
    </source>
</evidence>
<comment type="caution">
    <text evidence="1">The sequence shown here is derived from an EMBL/GenBank/DDBJ whole genome shotgun (WGS) entry which is preliminary data.</text>
</comment>
<dbReference type="Proteomes" id="UP001595906">
    <property type="component" value="Unassembled WGS sequence"/>
</dbReference>
<protein>
    <submittedName>
        <fullName evidence="1">Uncharacterized protein</fullName>
    </submittedName>
</protein>